<evidence type="ECO:0000313" key="3">
    <source>
        <dbReference type="Proteomes" id="UP000605974"/>
    </source>
</evidence>
<reference evidence="2" key="1">
    <citation type="submission" date="2020-10" db="EMBL/GenBank/DDBJ databases">
        <authorList>
            <person name="Ni P."/>
        </authorList>
    </citation>
    <scope>NUCLEOTIDE SEQUENCE</scope>
</reference>
<feature type="transmembrane region" description="Helical" evidence="1">
    <location>
        <begin position="39"/>
        <end position="61"/>
    </location>
</feature>
<organism evidence="2 3">
    <name type="scientific">Pseudomonas phage PN09</name>
    <dbReference type="NCBI Taxonomy" id="2782564"/>
    <lineage>
        <taxon>Viruses</taxon>
        <taxon>Duplodnaviria</taxon>
        <taxon>Heunggongvirae</taxon>
        <taxon>Uroviricota</taxon>
        <taxon>Caudoviricetes</taxon>
        <taxon>Vandenendeviridae</taxon>
        <taxon>Gorskivirinae</taxon>
        <taxon>Otagovirus</taxon>
        <taxon>Otagovirus PN09</taxon>
    </lineage>
</organism>
<keyword evidence="1" id="KW-0812">Transmembrane</keyword>
<protein>
    <submittedName>
        <fullName evidence="2">Uncharacterized protein</fullName>
    </submittedName>
</protein>
<proteinExistence type="predicted"/>
<dbReference type="Proteomes" id="UP000605974">
    <property type="component" value="Segment"/>
</dbReference>
<name>A0A7S7YC13_9CAUD</name>
<dbReference type="EMBL" id="MW175491">
    <property type="protein sequence ID" value="QPB10569.1"/>
    <property type="molecule type" value="Genomic_DNA"/>
</dbReference>
<keyword evidence="3" id="KW-1185">Reference proteome</keyword>
<gene>
    <name evidence="2" type="ORF">PN09_148</name>
</gene>
<evidence type="ECO:0000313" key="2">
    <source>
        <dbReference type="EMBL" id="QPB10569.1"/>
    </source>
</evidence>
<keyword evidence="1" id="KW-1133">Transmembrane helix</keyword>
<sequence>MMIEFLIGVAIWYVIGILAAVHATNRDLDKGEDFKADDLLVAVPLCLLGPILWWIVIHYHWKEDGAPILIKGRNKNERGLID</sequence>
<evidence type="ECO:0000256" key="1">
    <source>
        <dbReference type="SAM" id="Phobius"/>
    </source>
</evidence>
<accession>A0A7S7YC13</accession>
<keyword evidence="1" id="KW-0472">Membrane</keyword>